<dbReference type="InterPro" id="IPR013328">
    <property type="entry name" value="6PGD_dom2"/>
</dbReference>
<dbReference type="SUPFAM" id="SSF48179">
    <property type="entry name" value="6-phosphogluconate dehydrogenase C-terminal domain-like"/>
    <property type="match status" value="1"/>
</dbReference>
<evidence type="ECO:0000313" key="12">
    <source>
        <dbReference type="Proteomes" id="UP000053342"/>
    </source>
</evidence>
<dbReference type="InterPro" id="IPR036291">
    <property type="entry name" value="NAD(P)-bd_dom_sf"/>
</dbReference>
<dbReference type="Pfam" id="PF14833">
    <property type="entry name" value="NAD_binding_11"/>
    <property type="match status" value="1"/>
</dbReference>
<dbReference type="GO" id="GO:0008442">
    <property type="term" value="F:3-hydroxyisobutyrate dehydrogenase activity"/>
    <property type="evidence" value="ECO:0007669"/>
    <property type="project" value="UniProtKB-EC"/>
</dbReference>
<dbReference type="AlphaFoldDB" id="A0A0D2E997"/>
<dbReference type="PANTHER" id="PTHR22981">
    <property type="entry name" value="3-HYDROXYISOBUTYRATE DEHYDROGENASE-RELATED"/>
    <property type="match status" value="1"/>
</dbReference>
<dbReference type="EC" id="1.1.1.31" evidence="3"/>
<proteinExistence type="inferred from homology"/>
<dbReference type="InterPro" id="IPR008927">
    <property type="entry name" value="6-PGluconate_DH-like_C_sf"/>
</dbReference>
<comment type="similarity">
    <text evidence="2">Belongs to the HIBADH-related family. 3-hydroxyisobutyrate dehydrogenase subfamily.</text>
</comment>
<dbReference type="OrthoDB" id="21615at2759"/>
<dbReference type="Gene3D" id="3.40.50.720">
    <property type="entry name" value="NAD(P)-binding Rossmann-like Domain"/>
    <property type="match status" value="1"/>
</dbReference>
<dbReference type="PIRSF" id="PIRSF000103">
    <property type="entry name" value="HIBADH"/>
    <property type="match status" value="1"/>
</dbReference>
<evidence type="ECO:0000256" key="3">
    <source>
        <dbReference type="ARBA" id="ARBA00012991"/>
    </source>
</evidence>
<dbReference type="GeneID" id="27355009"/>
<keyword evidence="5" id="KW-0560">Oxidoreductase</keyword>
<dbReference type="GO" id="GO:0050661">
    <property type="term" value="F:NADP binding"/>
    <property type="evidence" value="ECO:0007669"/>
    <property type="project" value="InterPro"/>
</dbReference>
<evidence type="ECO:0000256" key="2">
    <source>
        <dbReference type="ARBA" id="ARBA00006013"/>
    </source>
</evidence>
<comment type="catalytic activity">
    <reaction evidence="7">
        <text>3-hydroxy-2-methylpropanoate + NAD(+) = 2-methyl-3-oxopropanoate + NADH + H(+)</text>
        <dbReference type="Rhea" id="RHEA:17681"/>
        <dbReference type="ChEBI" id="CHEBI:11805"/>
        <dbReference type="ChEBI" id="CHEBI:15378"/>
        <dbReference type="ChEBI" id="CHEBI:57540"/>
        <dbReference type="ChEBI" id="CHEBI:57700"/>
        <dbReference type="ChEBI" id="CHEBI:57945"/>
        <dbReference type="EC" id="1.1.1.31"/>
    </reaction>
</comment>
<dbReference type="EMBL" id="KN847334">
    <property type="protein sequence ID" value="KIW44469.1"/>
    <property type="molecule type" value="Genomic_DNA"/>
</dbReference>
<keyword evidence="6" id="KW-0520">NAD</keyword>
<dbReference type="InterPro" id="IPR002204">
    <property type="entry name" value="3-OH-isobutyrate_DH-rel_CS"/>
</dbReference>
<dbReference type="SUPFAM" id="SSF51735">
    <property type="entry name" value="NAD(P)-binding Rossmann-fold domains"/>
    <property type="match status" value="1"/>
</dbReference>
<name>A0A0D2E997_9EURO</name>
<dbReference type="GO" id="GO:0005739">
    <property type="term" value="C:mitochondrion"/>
    <property type="evidence" value="ECO:0007669"/>
    <property type="project" value="TreeGrafter"/>
</dbReference>
<dbReference type="PROSITE" id="PS00895">
    <property type="entry name" value="3_HYDROXYISOBUT_DH"/>
    <property type="match status" value="1"/>
</dbReference>
<accession>A0A0D2E997</accession>
<evidence type="ECO:0000313" key="11">
    <source>
        <dbReference type="EMBL" id="KIW44469.1"/>
    </source>
</evidence>
<comment type="pathway">
    <text evidence="1">Amino-acid degradation; L-valine degradation.</text>
</comment>
<keyword evidence="4" id="KW-0101">Branched-chain amino acid catabolism</keyword>
<evidence type="ECO:0000256" key="4">
    <source>
        <dbReference type="ARBA" id="ARBA00022456"/>
    </source>
</evidence>
<keyword evidence="12" id="KW-1185">Reference proteome</keyword>
<dbReference type="VEuPathDB" id="FungiDB:PV06_02935"/>
<feature type="domain" description="6-phosphogluconate dehydrogenase NADP-binding" evidence="9">
    <location>
        <begin position="17"/>
        <end position="194"/>
    </location>
</feature>
<dbReference type="InterPro" id="IPR029154">
    <property type="entry name" value="HIBADH-like_NADP-bd"/>
</dbReference>
<dbReference type="GO" id="GO:0051287">
    <property type="term" value="F:NAD binding"/>
    <property type="evidence" value="ECO:0007669"/>
    <property type="project" value="InterPro"/>
</dbReference>
<dbReference type="Proteomes" id="UP000053342">
    <property type="component" value="Unassembled WGS sequence"/>
</dbReference>
<dbReference type="STRING" id="215243.A0A0D2E997"/>
<evidence type="ECO:0000256" key="8">
    <source>
        <dbReference type="PIRSR" id="PIRSR000103-1"/>
    </source>
</evidence>
<dbReference type="Pfam" id="PF03446">
    <property type="entry name" value="NAD_binding_2"/>
    <property type="match status" value="1"/>
</dbReference>
<evidence type="ECO:0000256" key="7">
    <source>
        <dbReference type="ARBA" id="ARBA00049197"/>
    </source>
</evidence>
<evidence type="ECO:0000256" key="1">
    <source>
        <dbReference type="ARBA" id="ARBA00005109"/>
    </source>
</evidence>
<evidence type="ECO:0000256" key="5">
    <source>
        <dbReference type="ARBA" id="ARBA00023002"/>
    </source>
</evidence>
<sequence>MPESLQNGTTMPNVVYGFIGLGNMGYGMAKNLRLSMPKNCKLLVCELNTERRNQFVSAFGKEGGGGGPIETAESPKEIAEKCDIIITSLPHGDAVKKVFIDPKTGLLSISQHSQSGTGNRKFFLETSTIEVRTSNEVLEHVQKSGLGDFIDCPVSGGIPAADQGNLTFMVGGTQELLDKAKPVLATMGKSENIIFCGPPGAGLATKQINNYIANVSYIALCEGMNTGIKYGLDPKVLTDVINVSSGMCWNSLHMNPVKGVQPNSSSSKDFEGGFKTELAKGVMDMTVQLMDDVGAKHVMGNVVTDVYARAVKHPRCADKECRSIYRLFSENEGKDLGNTKID</sequence>
<dbReference type="InterPro" id="IPR015815">
    <property type="entry name" value="HIBADH-related"/>
</dbReference>
<evidence type="ECO:0000259" key="10">
    <source>
        <dbReference type="Pfam" id="PF14833"/>
    </source>
</evidence>
<reference evidence="11 12" key="1">
    <citation type="submission" date="2015-01" db="EMBL/GenBank/DDBJ databases">
        <title>The Genome Sequence of Exophiala oligosperma CBS72588.</title>
        <authorList>
            <consortium name="The Broad Institute Genomics Platform"/>
            <person name="Cuomo C."/>
            <person name="de Hoog S."/>
            <person name="Gorbushina A."/>
            <person name="Stielow B."/>
            <person name="Teixiera M."/>
            <person name="Abouelleil A."/>
            <person name="Chapman S.B."/>
            <person name="Priest M."/>
            <person name="Young S.K."/>
            <person name="Wortman J."/>
            <person name="Nusbaum C."/>
            <person name="Birren B."/>
        </authorList>
    </citation>
    <scope>NUCLEOTIDE SEQUENCE [LARGE SCALE GENOMIC DNA]</scope>
    <source>
        <strain evidence="11 12">CBS 72588</strain>
    </source>
</reference>
<evidence type="ECO:0000259" key="9">
    <source>
        <dbReference type="Pfam" id="PF03446"/>
    </source>
</evidence>
<gene>
    <name evidence="11" type="ORF">PV06_02935</name>
</gene>
<dbReference type="GO" id="GO:0006574">
    <property type="term" value="P:L-valine catabolic process"/>
    <property type="evidence" value="ECO:0007669"/>
    <property type="project" value="TreeGrafter"/>
</dbReference>
<organism evidence="11 12">
    <name type="scientific">Exophiala oligosperma</name>
    <dbReference type="NCBI Taxonomy" id="215243"/>
    <lineage>
        <taxon>Eukaryota</taxon>
        <taxon>Fungi</taxon>
        <taxon>Dikarya</taxon>
        <taxon>Ascomycota</taxon>
        <taxon>Pezizomycotina</taxon>
        <taxon>Eurotiomycetes</taxon>
        <taxon>Chaetothyriomycetidae</taxon>
        <taxon>Chaetothyriales</taxon>
        <taxon>Herpotrichiellaceae</taxon>
        <taxon>Exophiala</taxon>
    </lineage>
</organism>
<dbReference type="HOGENOM" id="CLU_035117_6_1_1"/>
<feature type="active site" evidence="8">
    <location>
        <position position="206"/>
    </location>
</feature>
<dbReference type="Gene3D" id="1.10.1040.10">
    <property type="entry name" value="N-(1-d-carboxylethyl)-l-norvaline Dehydrogenase, domain 2"/>
    <property type="match status" value="1"/>
</dbReference>
<dbReference type="RefSeq" id="XP_016264685.1">
    <property type="nucleotide sequence ID" value="XM_016403680.1"/>
</dbReference>
<dbReference type="InterPro" id="IPR006115">
    <property type="entry name" value="6PGDH_NADP-bd"/>
</dbReference>
<dbReference type="PANTHER" id="PTHR22981:SF7">
    <property type="entry name" value="3-HYDROXYISOBUTYRATE DEHYDROGENASE, MITOCHONDRIAL"/>
    <property type="match status" value="1"/>
</dbReference>
<evidence type="ECO:0000256" key="6">
    <source>
        <dbReference type="ARBA" id="ARBA00023027"/>
    </source>
</evidence>
<feature type="domain" description="3-hydroxyisobutyrate dehydrogenase-like NAD-binding" evidence="10">
    <location>
        <begin position="200"/>
        <end position="325"/>
    </location>
</feature>
<protein>
    <recommendedName>
        <fullName evidence="3">3-hydroxyisobutyrate dehydrogenase</fullName>
        <ecNumber evidence="3">1.1.1.31</ecNumber>
    </recommendedName>
</protein>